<comment type="subcellular location">
    <subcellularLocation>
        <location evidence="1">Cell membrane</location>
        <topology evidence="1">Multi-pass membrane protein</topology>
    </subcellularLocation>
</comment>
<dbReference type="PROSITE" id="PS50850">
    <property type="entry name" value="MFS"/>
    <property type="match status" value="1"/>
</dbReference>
<keyword evidence="6 8" id="KW-0472">Membrane</keyword>
<evidence type="ECO:0000256" key="1">
    <source>
        <dbReference type="ARBA" id="ARBA00004651"/>
    </source>
</evidence>
<evidence type="ECO:0000256" key="8">
    <source>
        <dbReference type="SAM" id="Phobius"/>
    </source>
</evidence>
<feature type="domain" description="Major facilitator superfamily (MFS) profile" evidence="9">
    <location>
        <begin position="19"/>
        <end position="506"/>
    </location>
</feature>
<dbReference type="Proteomes" id="UP000676079">
    <property type="component" value="Chromosome"/>
</dbReference>
<feature type="transmembrane region" description="Helical" evidence="8">
    <location>
        <begin position="337"/>
        <end position="357"/>
    </location>
</feature>
<protein>
    <submittedName>
        <fullName evidence="10">MFS transporter</fullName>
    </submittedName>
</protein>
<feature type="transmembrane region" description="Helical" evidence="8">
    <location>
        <begin position="143"/>
        <end position="163"/>
    </location>
</feature>
<evidence type="ECO:0000256" key="7">
    <source>
        <dbReference type="SAM" id="MobiDB-lite"/>
    </source>
</evidence>
<dbReference type="Pfam" id="PF07690">
    <property type="entry name" value="MFS_1"/>
    <property type="match status" value="1"/>
</dbReference>
<evidence type="ECO:0000256" key="4">
    <source>
        <dbReference type="ARBA" id="ARBA00022692"/>
    </source>
</evidence>
<feature type="transmembrane region" description="Helical" evidence="8">
    <location>
        <begin position="61"/>
        <end position="78"/>
    </location>
</feature>
<feature type="transmembrane region" description="Helical" evidence="8">
    <location>
        <begin position="363"/>
        <end position="389"/>
    </location>
</feature>
<name>A0ABX8BSW9_9ACTN</name>
<keyword evidence="11" id="KW-1185">Reference proteome</keyword>
<feature type="transmembrane region" description="Helical" evidence="8">
    <location>
        <begin position="85"/>
        <end position="104"/>
    </location>
</feature>
<dbReference type="PANTHER" id="PTHR42718:SF47">
    <property type="entry name" value="METHYL VIOLOGEN RESISTANCE PROTEIN SMVA"/>
    <property type="match status" value="1"/>
</dbReference>
<sequence length="545" mass="55822">MSPAEPGAPVRATPRQWAGLIVLALPTMLLSLDLTVLYMAIPHLGADLGASTTELLWIMDIYGFMVAGFLITMGTFGDRIGRRRLLLIGAVAFGAASVIAAFSVSTEMLIAARVLLGIAGAMLMPPTLALITVMFKDPKQRSMAVAVWLMSFTVGGVLGPAVGGLLLEFFWWGSVFLLAVPVMAVLLVAGPFLLPEYRDSSAGRMDLVSVALSLTAILPVVYGMKEIAADAAVRAVPLLALAVGLAAGALFVYRQRRIAHPLLDLSLFSSRTFTGALLALLLGQVVFYSFTYHFTQFMQLVQGLSPFAAGLWFIPLGIASVVGATAAPILAAKYPPATVIGAGLALCALGFGAMAFVGPASGLVLFMTGAVVGILGAQPLLALSTDMVVSSAPPERTGTASGMSETGAEFGAAMGIATFGSLGAAIYASRVGGLLPEGLSAEEAESAQGSFAGLIGVVEGLSGPLADQVLAAGREAFMSGMNAVMLVSALLMLGTAGMVVVLLRHLPPIGHEDGAPEEDSGESGAAGDAAAAEPDRRGDDVPTQG</sequence>
<keyword evidence="4 8" id="KW-0812">Transmembrane</keyword>
<dbReference type="Gene3D" id="1.20.1250.20">
    <property type="entry name" value="MFS general substrate transporter like domains"/>
    <property type="match status" value="1"/>
</dbReference>
<feature type="transmembrane region" description="Helical" evidence="8">
    <location>
        <begin position="20"/>
        <end position="41"/>
    </location>
</feature>
<evidence type="ECO:0000313" key="10">
    <source>
        <dbReference type="EMBL" id="QUX25151.1"/>
    </source>
</evidence>
<dbReference type="Gene3D" id="1.20.1720.10">
    <property type="entry name" value="Multidrug resistance protein D"/>
    <property type="match status" value="1"/>
</dbReference>
<feature type="transmembrane region" description="Helical" evidence="8">
    <location>
        <begin position="307"/>
        <end position="330"/>
    </location>
</feature>
<dbReference type="CDD" id="cd17321">
    <property type="entry name" value="MFS_MMR_MDR_like"/>
    <property type="match status" value="1"/>
</dbReference>
<dbReference type="SUPFAM" id="SSF103473">
    <property type="entry name" value="MFS general substrate transporter"/>
    <property type="match status" value="1"/>
</dbReference>
<accession>A0ABX8BSW9</accession>
<gene>
    <name evidence="10" type="ORF">KGD84_13350</name>
</gene>
<feature type="transmembrane region" description="Helical" evidence="8">
    <location>
        <begin position="231"/>
        <end position="253"/>
    </location>
</feature>
<feature type="transmembrane region" description="Helical" evidence="8">
    <location>
        <begin position="110"/>
        <end position="131"/>
    </location>
</feature>
<dbReference type="InterPro" id="IPR020846">
    <property type="entry name" value="MFS_dom"/>
</dbReference>
<feature type="compositionally biased region" description="Basic and acidic residues" evidence="7">
    <location>
        <begin position="533"/>
        <end position="545"/>
    </location>
</feature>
<dbReference type="RefSeq" id="WP_220560658.1">
    <property type="nucleotide sequence ID" value="NZ_CP074133.1"/>
</dbReference>
<reference evidence="10 11" key="1">
    <citation type="submission" date="2021-05" db="EMBL/GenBank/DDBJ databases">
        <title>Direct Submission.</title>
        <authorList>
            <person name="Li K."/>
            <person name="Gao J."/>
        </authorList>
    </citation>
    <scope>NUCLEOTIDE SEQUENCE [LARGE SCALE GENOMIC DNA]</scope>
    <source>
        <strain evidence="10 11">Mg02</strain>
    </source>
</reference>
<evidence type="ECO:0000313" key="11">
    <source>
        <dbReference type="Proteomes" id="UP000676079"/>
    </source>
</evidence>
<evidence type="ECO:0000256" key="2">
    <source>
        <dbReference type="ARBA" id="ARBA00022448"/>
    </source>
</evidence>
<keyword evidence="3" id="KW-1003">Cell membrane</keyword>
<proteinExistence type="predicted"/>
<dbReference type="InterPro" id="IPR036259">
    <property type="entry name" value="MFS_trans_sf"/>
</dbReference>
<feature type="transmembrane region" description="Helical" evidence="8">
    <location>
        <begin position="483"/>
        <end position="503"/>
    </location>
</feature>
<feature type="compositionally biased region" description="Low complexity" evidence="7">
    <location>
        <begin position="522"/>
        <end position="532"/>
    </location>
</feature>
<feature type="transmembrane region" description="Helical" evidence="8">
    <location>
        <begin position="273"/>
        <end position="295"/>
    </location>
</feature>
<keyword evidence="5 8" id="KW-1133">Transmembrane helix</keyword>
<evidence type="ECO:0000256" key="3">
    <source>
        <dbReference type="ARBA" id="ARBA00022475"/>
    </source>
</evidence>
<dbReference type="InterPro" id="IPR011701">
    <property type="entry name" value="MFS"/>
</dbReference>
<feature type="transmembrane region" description="Helical" evidence="8">
    <location>
        <begin position="410"/>
        <end position="429"/>
    </location>
</feature>
<evidence type="ECO:0000259" key="9">
    <source>
        <dbReference type="PROSITE" id="PS50850"/>
    </source>
</evidence>
<dbReference type="EMBL" id="CP074133">
    <property type="protein sequence ID" value="QUX25151.1"/>
    <property type="molecule type" value="Genomic_DNA"/>
</dbReference>
<evidence type="ECO:0000256" key="5">
    <source>
        <dbReference type="ARBA" id="ARBA00022989"/>
    </source>
</evidence>
<feature type="region of interest" description="Disordered" evidence="7">
    <location>
        <begin position="510"/>
        <end position="545"/>
    </location>
</feature>
<feature type="transmembrane region" description="Helical" evidence="8">
    <location>
        <begin position="206"/>
        <end position="225"/>
    </location>
</feature>
<organism evidence="10 11">
    <name type="scientific">Nocardiopsis changdeensis</name>
    <dbReference type="NCBI Taxonomy" id="2831969"/>
    <lineage>
        <taxon>Bacteria</taxon>
        <taxon>Bacillati</taxon>
        <taxon>Actinomycetota</taxon>
        <taxon>Actinomycetes</taxon>
        <taxon>Streptosporangiales</taxon>
        <taxon>Nocardiopsidaceae</taxon>
        <taxon>Nocardiopsis</taxon>
    </lineage>
</organism>
<feature type="transmembrane region" description="Helical" evidence="8">
    <location>
        <begin position="169"/>
        <end position="194"/>
    </location>
</feature>
<evidence type="ECO:0000256" key="6">
    <source>
        <dbReference type="ARBA" id="ARBA00023136"/>
    </source>
</evidence>
<dbReference type="PANTHER" id="PTHR42718">
    <property type="entry name" value="MAJOR FACILITATOR SUPERFAMILY MULTIDRUG TRANSPORTER MFSC"/>
    <property type="match status" value="1"/>
</dbReference>
<keyword evidence="2" id="KW-0813">Transport</keyword>